<dbReference type="AlphaFoldDB" id="A0A524RR68"/>
<proteinExistence type="predicted"/>
<accession>A0A524RR68</accession>
<dbReference type="InterPro" id="IPR021362">
    <property type="entry name" value="DUF2834"/>
</dbReference>
<sequence length="130" mass="14180">MTFRPLLQWFYLALAVAGALLPWQSNLAFMKAYGAFDLQEFIRLATINPAAESLSRDLLLGATAITIWIVHEGRRLKMRHVWLVLLSLVTIAFACGAPLFLFLRERRLAELAGPGDGLGKGDVPGGVGAS</sequence>
<keyword evidence="1" id="KW-1133">Transmembrane helix</keyword>
<reference evidence="2 3" key="1">
    <citation type="journal article" date="2019" name="mSystems">
        <title>Life at home and on the roam: Genomic adaptions reflect the dual lifestyle of an intracellular, facultative symbiont.</title>
        <authorList>
            <person name="Burgsdorf I."/>
        </authorList>
    </citation>
    <scope>NUCLEOTIDE SEQUENCE [LARGE SCALE GENOMIC DNA]</scope>
    <source>
        <strain evidence="2">277cV</strain>
    </source>
</reference>
<keyword evidence="1" id="KW-0812">Transmembrane</keyword>
<comment type="caution">
    <text evidence="2">The sequence shown here is derived from an EMBL/GenBank/DDBJ whole genome shotgun (WGS) entry which is preliminary data.</text>
</comment>
<feature type="transmembrane region" description="Helical" evidence="1">
    <location>
        <begin position="82"/>
        <end position="103"/>
    </location>
</feature>
<dbReference type="Proteomes" id="UP000317990">
    <property type="component" value="Unassembled WGS sequence"/>
</dbReference>
<evidence type="ECO:0000256" key="1">
    <source>
        <dbReference type="SAM" id="Phobius"/>
    </source>
</evidence>
<organism evidence="2 3">
    <name type="scientific">Aphanocapsa feldmannii 277cV</name>
    <dbReference type="NCBI Taxonomy" id="2507553"/>
    <lineage>
        <taxon>Bacteria</taxon>
        <taxon>Bacillati</taxon>
        <taxon>Cyanobacteriota</taxon>
        <taxon>Cyanophyceae</taxon>
        <taxon>Oscillatoriophycideae</taxon>
        <taxon>Chroococcales</taxon>
        <taxon>Microcystaceae</taxon>
        <taxon>Aphanocapsa</taxon>
    </lineage>
</organism>
<protein>
    <submittedName>
        <fullName evidence="2">DUF2834 domain-containing protein</fullName>
    </submittedName>
</protein>
<gene>
    <name evidence="2" type="ORF">ERJ67_00215</name>
</gene>
<keyword evidence="1" id="KW-0472">Membrane</keyword>
<evidence type="ECO:0000313" key="3">
    <source>
        <dbReference type="Proteomes" id="UP000317990"/>
    </source>
</evidence>
<name>A0A524RR68_9CHRO</name>
<evidence type="ECO:0000313" key="2">
    <source>
        <dbReference type="EMBL" id="TGG96820.1"/>
    </source>
</evidence>
<dbReference type="Pfam" id="PF11196">
    <property type="entry name" value="DUF2834"/>
    <property type="match status" value="1"/>
</dbReference>
<dbReference type="EMBL" id="SRMO01000001">
    <property type="protein sequence ID" value="TGG96820.1"/>
    <property type="molecule type" value="Genomic_DNA"/>
</dbReference>